<evidence type="ECO:0000313" key="2">
    <source>
        <dbReference type="Proteomes" id="UP000177987"/>
    </source>
</evidence>
<dbReference type="Proteomes" id="UP000177987">
    <property type="component" value="Unassembled WGS sequence"/>
</dbReference>
<evidence type="ECO:0000313" key="1">
    <source>
        <dbReference type="EMBL" id="OHA83264.1"/>
    </source>
</evidence>
<dbReference type="EMBL" id="MHUW01000019">
    <property type="protein sequence ID" value="OHA83264.1"/>
    <property type="molecule type" value="Genomic_DNA"/>
</dbReference>
<gene>
    <name evidence="1" type="ORF">A2937_03890</name>
</gene>
<proteinExistence type="predicted"/>
<accession>A0A1G2SE64</accession>
<sequence length="401" mass="43523">MNDHDDAVKSREKIEMLLHATLPPEEFALLDFDLAENKTYGLLNDLYESAKQKALSDNVAVSFWRWLGGIDMMPDFFQNEMLRLAGAFDFSSIVGSADLNEHLDLYNKSIKEGKNVVTIAHSQGNFFANAEWNILFSELSSAQMQGFGIVSVANPTSFVGGDGPYTTLEEDLVIKAIQQAIQGFGLIDFDLVVNLPLEPNATNEVSTWISHDILKHSFVGEYLAPGSNTVDIITQNIVTMMHSRVHPPVYSNETAISVTLTPGAGQDMDLHVYEHNGAQATSLSPVGTAGKFDLIDSAGYGPERYVASCSELTDSYTIGVVYARGQGPSTAVLEIKAGNIVSKYTIPILSSGGILNYQIIIPVAGVTAVHDPVYGGYSFSVHNTFGTPLSSSPPTFSYRTF</sequence>
<name>A0A1G2SE64_9BACT</name>
<comment type="caution">
    <text evidence="1">The sequence shown here is derived from an EMBL/GenBank/DDBJ whole genome shotgun (WGS) entry which is preliminary data.</text>
</comment>
<protein>
    <submittedName>
        <fullName evidence="1">Uncharacterized protein</fullName>
    </submittedName>
</protein>
<organism evidence="1 2">
    <name type="scientific">Candidatus Yonathbacteria bacterium RIFCSPLOWO2_01_FULL_47_33b</name>
    <dbReference type="NCBI Taxonomy" id="1802727"/>
    <lineage>
        <taxon>Bacteria</taxon>
        <taxon>Candidatus Yonathiibacteriota</taxon>
    </lineage>
</organism>
<dbReference type="AlphaFoldDB" id="A0A1G2SE64"/>
<reference evidence="1 2" key="1">
    <citation type="journal article" date="2016" name="Nat. Commun.">
        <title>Thousands of microbial genomes shed light on interconnected biogeochemical processes in an aquifer system.</title>
        <authorList>
            <person name="Anantharaman K."/>
            <person name="Brown C.T."/>
            <person name="Hug L.A."/>
            <person name="Sharon I."/>
            <person name="Castelle C.J."/>
            <person name="Probst A.J."/>
            <person name="Thomas B.C."/>
            <person name="Singh A."/>
            <person name="Wilkins M.J."/>
            <person name="Karaoz U."/>
            <person name="Brodie E.L."/>
            <person name="Williams K.H."/>
            <person name="Hubbard S.S."/>
            <person name="Banfield J.F."/>
        </authorList>
    </citation>
    <scope>NUCLEOTIDE SEQUENCE [LARGE SCALE GENOMIC DNA]</scope>
</reference>